<keyword evidence="2" id="KW-0969">Cilium</keyword>
<keyword evidence="2" id="KW-0966">Cell projection</keyword>
<protein>
    <submittedName>
        <fullName evidence="2">Flagellin protein FlaA</fullName>
    </submittedName>
</protein>
<dbReference type="GO" id="GO:0005198">
    <property type="term" value="F:structural molecule activity"/>
    <property type="evidence" value="ECO:0007669"/>
    <property type="project" value="InterPro"/>
</dbReference>
<dbReference type="InterPro" id="IPR001492">
    <property type="entry name" value="Flagellin"/>
</dbReference>
<dbReference type="Pfam" id="PF00669">
    <property type="entry name" value="Flagellin_N"/>
    <property type="match status" value="1"/>
</dbReference>
<dbReference type="Gene3D" id="1.20.1330.10">
    <property type="entry name" value="f41 fragment of flagellin, N-terminal domain"/>
    <property type="match status" value="1"/>
</dbReference>
<dbReference type="PANTHER" id="PTHR42792">
    <property type="entry name" value="FLAGELLIN"/>
    <property type="match status" value="1"/>
</dbReference>
<proteinExistence type="predicted"/>
<dbReference type="AlphaFoldDB" id="A0A3B0TAS6"/>
<reference evidence="2" key="1">
    <citation type="submission" date="2018-06" db="EMBL/GenBank/DDBJ databases">
        <authorList>
            <person name="Zhirakovskaya E."/>
        </authorList>
    </citation>
    <scope>NUCLEOTIDE SEQUENCE</scope>
</reference>
<accession>A0A3B0TAS6</accession>
<gene>
    <name evidence="2" type="ORF">MNBD_ALPHA05-1774</name>
</gene>
<organism evidence="2">
    <name type="scientific">hydrothermal vent metagenome</name>
    <dbReference type="NCBI Taxonomy" id="652676"/>
    <lineage>
        <taxon>unclassified sequences</taxon>
        <taxon>metagenomes</taxon>
        <taxon>ecological metagenomes</taxon>
    </lineage>
</organism>
<feature type="non-terminal residue" evidence="2">
    <location>
        <position position="97"/>
    </location>
</feature>
<dbReference type="GO" id="GO:0009288">
    <property type="term" value="C:bacterial-type flagellum"/>
    <property type="evidence" value="ECO:0007669"/>
    <property type="project" value="InterPro"/>
</dbReference>
<dbReference type="PANTHER" id="PTHR42792:SF2">
    <property type="entry name" value="FLAGELLIN"/>
    <property type="match status" value="1"/>
</dbReference>
<dbReference type="EMBL" id="UOEH01000424">
    <property type="protein sequence ID" value="VAW04106.1"/>
    <property type="molecule type" value="Genomic_DNA"/>
</dbReference>
<evidence type="ECO:0000313" key="2">
    <source>
        <dbReference type="EMBL" id="VAW04106.1"/>
    </source>
</evidence>
<keyword evidence="2" id="KW-0282">Flagellum</keyword>
<dbReference type="SUPFAM" id="SSF64518">
    <property type="entry name" value="Phase 1 flagellin"/>
    <property type="match status" value="1"/>
</dbReference>
<evidence type="ECO:0000259" key="1">
    <source>
        <dbReference type="Pfam" id="PF00669"/>
    </source>
</evidence>
<sequence length="97" mass="9984">MSLLTNTSAMIALQNLRTVNTGLATVQEQISTGKKVGSARDNAAIFAISTVMQSDVQGFKAISSSLNLGSSTVAVARGAAEQITELLTEMKGLIVAA</sequence>
<feature type="domain" description="Flagellin N-terminal" evidence="1">
    <location>
        <begin position="5"/>
        <end position="97"/>
    </location>
</feature>
<dbReference type="InterPro" id="IPR001029">
    <property type="entry name" value="Flagellin_N"/>
</dbReference>
<name>A0A3B0TAS6_9ZZZZ</name>